<comment type="caution">
    <text evidence="1">The sequence shown here is derived from an EMBL/GenBank/DDBJ whole genome shotgun (WGS) entry which is preliminary data.</text>
</comment>
<sequence>MKKLLLIPGVLVAGGLLYAIPSLGHGSVATPRSADSHAGTEAAADGVAAQAALPGLTTTKVTLPAGLPYLTPGYNGTPTYSRVATAVAPDGTLRVAWPDGKSVHVTSLTKGLKRSGADTVVPNAAEVGGLVAHNGGFALLTRRPDTNKWHETAAYLVRYQGKKQKFAAKLTSTGSHDTSPTLGGALAWNGTKYGAYFIVHGAGGFADGHFGDKLAYVTSAGKRASGGWSWGCSHNEGIALLPEKSGPFASLCFEDWRSGLFVSTGIAAPNNAPVLQREQCWAGYCGGAFGGFVRSSAGRYAAVFTSRGAASAKPSGDGRGYTVKAKWATHQVAIHFLKNKSTPTGKTVYLTADAKTDHVNVHAAPYGPNRILVSWQSVANASCKAGTCTGRFAGTHLRLADYSGKWVSKDTVVKAQIAGDIAVLPNHDLVWAFVNAAPNYASPLGKSPKSRTLTVARLPYKG</sequence>
<dbReference type="RefSeq" id="WP_345434037.1">
    <property type="nucleotide sequence ID" value="NZ_BAABHK010000008.1"/>
</dbReference>
<protein>
    <submittedName>
        <fullName evidence="1">Uncharacterized protein</fullName>
    </submittedName>
</protein>
<evidence type="ECO:0000313" key="1">
    <source>
        <dbReference type="EMBL" id="GAA4630442.1"/>
    </source>
</evidence>
<dbReference type="Proteomes" id="UP001501442">
    <property type="component" value="Unassembled WGS sequence"/>
</dbReference>
<dbReference type="EMBL" id="BAABHK010000008">
    <property type="protein sequence ID" value="GAA4630442.1"/>
    <property type="molecule type" value="Genomic_DNA"/>
</dbReference>
<gene>
    <name evidence="1" type="ORF">GCM10023196_055820</name>
</gene>
<reference evidence="2" key="1">
    <citation type="journal article" date="2019" name="Int. J. Syst. Evol. Microbiol.">
        <title>The Global Catalogue of Microorganisms (GCM) 10K type strain sequencing project: providing services to taxonomists for standard genome sequencing and annotation.</title>
        <authorList>
            <consortium name="The Broad Institute Genomics Platform"/>
            <consortium name="The Broad Institute Genome Sequencing Center for Infectious Disease"/>
            <person name="Wu L."/>
            <person name="Ma J."/>
        </authorList>
    </citation>
    <scope>NUCLEOTIDE SEQUENCE [LARGE SCALE GENOMIC DNA]</scope>
    <source>
        <strain evidence="2">JCM 17939</strain>
    </source>
</reference>
<evidence type="ECO:0000313" key="2">
    <source>
        <dbReference type="Proteomes" id="UP001501442"/>
    </source>
</evidence>
<organism evidence="1 2">
    <name type="scientific">Actinoallomurus vinaceus</name>
    <dbReference type="NCBI Taxonomy" id="1080074"/>
    <lineage>
        <taxon>Bacteria</taxon>
        <taxon>Bacillati</taxon>
        <taxon>Actinomycetota</taxon>
        <taxon>Actinomycetes</taxon>
        <taxon>Streptosporangiales</taxon>
        <taxon>Thermomonosporaceae</taxon>
        <taxon>Actinoallomurus</taxon>
    </lineage>
</organism>
<accession>A0ABP8UI44</accession>
<keyword evidence="2" id="KW-1185">Reference proteome</keyword>
<name>A0ABP8UI44_9ACTN</name>
<proteinExistence type="predicted"/>